<organism evidence="9 10">
    <name type="scientific">Polyplax serrata</name>
    <name type="common">Common mouse louse</name>
    <dbReference type="NCBI Taxonomy" id="468196"/>
    <lineage>
        <taxon>Eukaryota</taxon>
        <taxon>Metazoa</taxon>
        <taxon>Ecdysozoa</taxon>
        <taxon>Arthropoda</taxon>
        <taxon>Hexapoda</taxon>
        <taxon>Insecta</taxon>
        <taxon>Pterygota</taxon>
        <taxon>Neoptera</taxon>
        <taxon>Paraneoptera</taxon>
        <taxon>Psocodea</taxon>
        <taxon>Troctomorpha</taxon>
        <taxon>Phthiraptera</taxon>
        <taxon>Anoplura</taxon>
        <taxon>Polyplacidae</taxon>
        <taxon>Polyplax</taxon>
    </lineage>
</organism>
<feature type="domain" description="HIT" evidence="8">
    <location>
        <begin position="7"/>
        <end position="118"/>
    </location>
</feature>
<evidence type="ECO:0000256" key="3">
    <source>
        <dbReference type="ARBA" id="ARBA00024472"/>
    </source>
</evidence>
<dbReference type="InterPro" id="IPR001310">
    <property type="entry name" value="Histidine_triad_HIT"/>
</dbReference>
<comment type="similarity">
    <text evidence="4">Belongs to the HINT family.</text>
</comment>
<evidence type="ECO:0000256" key="6">
    <source>
        <dbReference type="ARBA" id="ARBA00042361"/>
    </source>
</evidence>
<evidence type="ECO:0000256" key="5">
    <source>
        <dbReference type="ARBA" id="ARBA00039802"/>
    </source>
</evidence>
<dbReference type="PROSITE" id="PS51084">
    <property type="entry name" value="HIT_2"/>
    <property type="match status" value="1"/>
</dbReference>
<evidence type="ECO:0000256" key="1">
    <source>
        <dbReference type="ARBA" id="ARBA00022741"/>
    </source>
</evidence>
<dbReference type="Proteomes" id="UP001359485">
    <property type="component" value="Unassembled WGS sequence"/>
</dbReference>
<proteinExistence type="inferred from homology"/>
<name>A0ABR1B4E5_POLSC</name>
<dbReference type="EMBL" id="JAWJWF010000004">
    <property type="protein sequence ID" value="KAK6634213.1"/>
    <property type="molecule type" value="Genomic_DNA"/>
</dbReference>
<dbReference type="PRINTS" id="PR00332">
    <property type="entry name" value="HISTRIAD"/>
</dbReference>
<feature type="short sequence motif" description="Histidine triad motif" evidence="7">
    <location>
        <begin position="98"/>
        <end position="102"/>
    </location>
</feature>
<dbReference type="PANTHER" id="PTHR12486">
    <property type="entry name" value="APRATAXIN-RELATED"/>
    <property type="match status" value="1"/>
</dbReference>
<evidence type="ECO:0000256" key="7">
    <source>
        <dbReference type="PROSITE-ProRule" id="PRU00464"/>
    </source>
</evidence>
<protein>
    <recommendedName>
        <fullName evidence="5">Adenosine 5'-monophosphoramidase HINT3</fullName>
    </recommendedName>
    <alternativeName>
        <fullName evidence="6">Histidine triad nucleotide-binding protein 3</fullName>
    </alternativeName>
</protein>
<keyword evidence="2" id="KW-0378">Hydrolase</keyword>
<dbReference type="Gene3D" id="3.30.428.10">
    <property type="entry name" value="HIT-like"/>
    <property type="match status" value="1"/>
</dbReference>
<reference evidence="9 10" key="1">
    <citation type="submission" date="2023-09" db="EMBL/GenBank/DDBJ databases">
        <title>Genomes of two closely related lineages of the louse Polyplax serrata with different host specificities.</title>
        <authorList>
            <person name="Martinu J."/>
            <person name="Tarabai H."/>
            <person name="Stefka J."/>
            <person name="Hypsa V."/>
        </authorList>
    </citation>
    <scope>NUCLEOTIDE SEQUENCE [LARGE SCALE GENOMIC DNA]</scope>
    <source>
        <strain evidence="9">98ZLc_SE</strain>
    </source>
</reference>
<keyword evidence="1" id="KW-0547">Nucleotide-binding</keyword>
<dbReference type="InterPro" id="IPR011146">
    <property type="entry name" value="HIT-like"/>
</dbReference>
<comment type="catalytic activity">
    <reaction evidence="3">
        <text>adenosine 5'-phosphoramidate + H2O = NH4(+) + AMP</text>
        <dbReference type="Rhea" id="RHEA:67916"/>
        <dbReference type="ChEBI" id="CHEBI:15377"/>
        <dbReference type="ChEBI" id="CHEBI:28938"/>
        <dbReference type="ChEBI" id="CHEBI:57890"/>
        <dbReference type="ChEBI" id="CHEBI:456215"/>
    </reaction>
</comment>
<evidence type="ECO:0000313" key="9">
    <source>
        <dbReference type="EMBL" id="KAK6634213.1"/>
    </source>
</evidence>
<sequence>MTEKNCLFCNIYNGKEPATVVYKDEEVIVFNDIRPASKNHLLVVPKEHIANAKHLTKEQIPVVENLMEHGEKIIQERNADLADTRFGFHWPPFNSISHLHLHVISPASAMSLIGKIIFKEGTLWFVSPQYVLQRLAKL</sequence>
<gene>
    <name evidence="9" type="ORF">RUM44_004821</name>
</gene>
<evidence type="ECO:0000256" key="4">
    <source>
        <dbReference type="ARBA" id="ARBA00025764"/>
    </source>
</evidence>
<accession>A0ABR1B4E5</accession>
<dbReference type="Pfam" id="PF11969">
    <property type="entry name" value="DcpS_C"/>
    <property type="match status" value="1"/>
</dbReference>
<evidence type="ECO:0000259" key="8">
    <source>
        <dbReference type="PROSITE" id="PS51084"/>
    </source>
</evidence>
<keyword evidence="10" id="KW-1185">Reference proteome</keyword>
<dbReference type="PANTHER" id="PTHR12486:SF5">
    <property type="entry name" value="ADENOSINE 5'-MONOPHOSPHORAMIDASE HINT3"/>
    <property type="match status" value="1"/>
</dbReference>
<evidence type="ECO:0000313" key="10">
    <source>
        <dbReference type="Proteomes" id="UP001359485"/>
    </source>
</evidence>
<dbReference type="SUPFAM" id="SSF54197">
    <property type="entry name" value="HIT-like"/>
    <property type="match status" value="1"/>
</dbReference>
<dbReference type="InterPro" id="IPR036265">
    <property type="entry name" value="HIT-like_sf"/>
</dbReference>
<comment type="caution">
    <text evidence="9">The sequence shown here is derived from an EMBL/GenBank/DDBJ whole genome shotgun (WGS) entry which is preliminary data.</text>
</comment>
<evidence type="ECO:0000256" key="2">
    <source>
        <dbReference type="ARBA" id="ARBA00022801"/>
    </source>
</evidence>